<protein>
    <recommendedName>
        <fullName evidence="5">Release factor glutamine methyltransferase</fullName>
        <shortName evidence="5">RF MTase</shortName>
        <ecNumber evidence="5">2.1.1.297</ecNumber>
    </recommendedName>
    <alternativeName>
        <fullName evidence="5">N5-glutamine methyltransferase PrmC</fullName>
    </alternativeName>
    <alternativeName>
        <fullName evidence="5">Protein-(glutamine-N5) MTase PrmC</fullName>
    </alternativeName>
    <alternativeName>
        <fullName evidence="5">Protein-glutamine N-methyltransferase PrmC</fullName>
    </alternativeName>
</protein>
<keyword evidence="3 5" id="KW-0949">S-adenosyl-L-methionine</keyword>
<dbReference type="InterPro" id="IPR004556">
    <property type="entry name" value="HemK-like"/>
</dbReference>
<reference evidence="8" key="1">
    <citation type="journal article" date="2021" name="PeerJ">
        <title>Extensive microbial diversity within the chicken gut microbiome revealed by metagenomics and culture.</title>
        <authorList>
            <person name="Gilroy R."/>
            <person name="Ravi A."/>
            <person name="Getino M."/>
            <person name="Pursley I."/>
            <person name="Horton D.L."/>
            <person name="Alikhan N.F."/>
            <person name="Baker D."/>
            <person name="Gharbi K."/>
            <person name="Hall N."/>
            <person name="Watson M."/>
            <person name="Adriaenssens E.M."/>
            <person name="Foster-Nyarko E."/>
            <person name="Jarju S."/>
            <person name="Secka A."/>
            <person name="Antonio M."/>
            <person name="Oren A."/>
            <person name="Chaudhuri R.R."/>
            <person name="La Ragione R."/>
            <person name="Hildebrand F."/>
            <person name="Pallen M.J."/>
        </authorList>
    </citation>
    <scope>NUCLEOTIDE SEQUENCE</scope>
    <source>
        <strain evidence="8">ChiSxjej3B15-1167</strain>
    </source>
</reference>
<dbReference type="Gene3D" id="3.40.50.150">
    <property type="entry name" value="Vaccinia Virus protein VP39"/>
    <property type="match status" value="1"/>
</dbReference>
<dbReference type="PANTHER" id="PTHR18895:SF74">
    <property type="entry name" value="MTRF1L RELEASE FACTOR GLUTAMINE METHYLTRANSFERASE"/>
    <property type="match status" value="1"/>
</dbReference>
<name>A0A9D2BEB7_9FIRM</name>
<evidence type="ECO:0000256" key="4">
    <source>
        <dbReference type="ARBA" id="ARBA00048391"/>
    </source>
</evidence>
<sequence length="286" mass="32514">MFVTRKEIREETARRLREAGIEEYEYETWMLLEWKLGVDRAEYFMDPDAEVPQEQWNDLDAALRKRERRIPLQYLMGSCEFMGYSFAVDERVLIPRQDTECLVELAVEQMQRSPEPCRVLDLCTGSGCIGVSVKLLCPQAQVVLSDVSEGALAVAGENARRLGAPVELVQGDLFENVQGTFDYILSNPPYIPSKVIDGLMPEVRDHEPRLALDGTEDGLHFYRRIVREATKRLRPGGRLLFEIGQEQGEALLSLLQEAGYEETVIRQDLAGLDRIAVGRWPGKKEP</sequence>
<keyword evidence="2 5" id="KW-0808">Transferase</keyword>
<dbReference type="SUPFAM" id="SSF53335">
    <property type="entry name" value="S-adenosyl-L-methionine-dependent methyltransferases"/>
    <property type="match status" value="1"/>
</dbReference>
<feature type="domain" description="Release factor glutamine methyltransferase N-terminal" evidence="7">
    <location>
        <begin position="7"/>
        <end position="77"/>
    </location>
</feature>
<dbReference type="AlphaFoldDB" id="A0A9D2BEB7"/>
<dbReference type="InterPro" id="IPR019874">
    <property type="entry name" value="RF_methyltr_PrmC"/>
</dbReference>
<dbReference type="Gene3D" id="1.10.8.10">
    <property type="entry name" value="DNA helicase RuvA subunit, C-terminal domain"/>
    <property type="match status" value="1"/>
</dbReference>
<comment type="catalytic activity">
    <reaction evidence="4 5">
        <text>L-glutaminyl-[peptide chain release factor] + S-adenosyl-L-methionine = N(5)-methyl-L-glutaminyl-[peptide chain release factor] + S-adenosyl-L-homocysteine + H(+)</text>
        <dbReference type="Rhea" id="RHEA:42896"/>
        <dbReference type="Rhea" id="RHEA-COMP:10271"/>
        <dbReference type="Rhea" id="RHEA-COMP:10272"/>
        <dbReference type="ChEBI" id="CHEBI:15378"/>
        <dbReference type="ChEBI" id="CHEBI:30011"/>
        <dbReference type="ChEBI" id="CHEBI:57856"/>
        <dbReference type="ChEBI" id="CHEBI:59789"/>
        <dbReference type="ChEBI" id="CHEBI:61891"/>
        <dbReference type="EC" id="2.1.1.297"/>
    </reaction>
</comment>
<dbReference type="HAMAP" id="MF_02126">
    <property type="entry name" value="RF_methyltr_PrmC"/>
    <property type="match status" value="1"/>
</dbReference>
<dbReference type="PROSITE" id="PS00092">
    <property type="entry name" value="N6_MTASE"/>
    <property type="match status" value="1"/>
</dbReference>
<comment type="function">
    <text evidence="5">Methylates the class 1 translation termination release factors RF1/PrfA and RF2/PrfB on the glutamine residue of the universally conserved GGQ motif.</text>
</comment>
<dbReference type="InterPro" id="IPR007848">
    <property type="entry name" value="Small_mtfrase_dom"/>
</dbReference>
<feature type="binding site" evidence="5">
    <location>
        <position position="187"/>
    </location>
    <ligand>
        <name>S-adenosyl-L-methionine</name>
        <dbReference type="ChEBI" id="CHEBI:59789"/>
    </ligand>
</feature>
<reference evidence="8" key="2">
    <citation type="submission" date="2021-04" db="EMBL/GenBank/DDBJ databases">
        <authorList>
            <person name="Gilroy R."/>
        </authorList>
    </citation>
    <scope>NUCLEOTIDE SEQUENCE</scope>
    <source>
        <strain evidence="8">ChiSxjej3B15-1167</strain>
    </source>
</reference>
<feature type="binding site" evidence="5">
    <location>
        <position position="146"/>
    </location>
    <ligand>
        <name>S-adenosyl-L-methionine</name>
        <dbReference type="ChEBI" id="CHEBI:59789"/>
    </ligand>
</feature>
<dbReference type="NCBIfam" id="TIGR00536">
    <property type="entry name" value="hemK_fam"/>
    <property type="match status" value="1"/>
</dbReference>
<dbReference type="GO" id="GO:0102559">
    <property type="term" value="F:peptide chain release factor N(5)-glutamine methyltransferase activity"/>
    <property type="evidence" value="ECO:0007669"/>
    <property type="project" value="UniProtKB-EC"/>
</dbReference>
<dbReference type="FunFam" id="3.40.50.150:FF:000053">
    <property type="entry name" value="Release factor glutamine methyltransferase"/>
    <property type="match status" value="1"/>
</dbReference>
<comment type="similarity">
    <text evidence="5">Belongs to the protein N5-glutamine methyltransferase family. PrmC subfamily.</text>
</comment>
<keyword evidence="1 5" id="KW-0489">Methyltransferase</keyword>
<dbReference type="Proteomes" id="UP000886805">
    <property type="component" value="Unassembled WGS sequence"/>
</dbReference>
<evidence type="ECO:0000256" key="2">
    <source>
        <dbReference type="ARBA" id="ARBA00022679"/>
    </source>
</evidence>
<proteinExistence type="inferred from homology"/>
<dbReference type="PANTHER" id="PTHR18895">
    <property type="entry name" value="HEMK METHYLTRANSFERASE"/>
    <property type="match status" value="1"/>
</dbReference>
<dbReference type="InterPro" id="IPR002052">
    <property type="entry name" value="DNA_methylase_N6_adenine_CS"/>
</dbReference>
<evidence type="ECO:0000313" key="8">
    <source>
        <dbReference type="EMBL" id="HIX72134.1"/>
    </source>
</evidence>
<feature type="domain" description="Methyltransferase small" evidence="6">
    <location>
        <begin position="107"/>
        <end position="191"/>
    </location>
</feature>
<gene>
    <name evidence="5 8" type="primary">prmC</name>
    <name evidence="8" type="ORF">H9849_03835</name>
</gene>
<evidence type="ECO:0000256" key="5">
    <source>
        <dbReference type="HAMAP-Rule" id="MF_02126"/>
    </source>
</evidence>
<dbReference type="InterPro" id="IPR040758">
    <property type="entry name" value="PrmC_N"/>
</dbReference>
<dbReference type="Pfam" id="PF05175">
    <property type="entry name" value="MTS"/>
    <property type="match status" value="1"/>
</dbReference>
<evidence type="ECO:0000313" key="9">
    <source>
        <dbReference type="Proteomes" id="UP000886805"/>
    </source>
</evidence>
<dbReference type="EMBL" id="DXEQ01000107">
    <property type="protein sequence ID" value="HIX72134.1"/>
    <property type="molecule type" value="Genomic_DNA"/>
</dbReference>
<dbReference type="InterPro" id="IPR029063">
    <property type="entry name" value="SAM-dependent_MTases_sf"/>
</dbReference>
<accession>A0A9D2BEB7</accession>
<dbReference type="Pfam" id="PF17827">
    <property type="entry name" value="PrmC_N"/>
    <property type="match status" value="1"/>
</dbReference>
<dbReference type="EC" id="2.1.1.297" evidence="5"/>
<evidence type="ECO:0000259" key="7">
    <source>
        <dbReference type="Pfam" id="PF17827"/>
    </source>
</evidence>
<evidence type="ECO:0000259" key="6">
    <source>
        <dbReference type="Pfam" id="PF05175"/>
    </source>
</evidence>
<dbReference type="CDD" id="cd02440">
    <property type="entry name" value="AdoMet_MTases"/>
    <property type="match status" value="1"/>
</dbReference>
<organism evidence="8 9">
    <name type="scientific">Candidatus Anaerobutyricum stercoripullorum</name>
    <dbReference type="NCBI Taxonomy" id="2838456"/>
    <lineage>
        <taxon>Bacteria</taxon>
        <taxon>Bacillati</taxon>
        <taxon>Bacillota</taxon>
        <taxon>Clostridia</taxon>
        <taxon>Lachnospirales</taxon>
        <taxon>Lachnospiraceae</taxon>
        <taxon>Anaerobutyricum</taxon>
    </lineage>
</organism>
<dbReference type="NCBIfam" id="TIGR03534">
    <property type="entry name" value="RF_mod_PrmC"/>
    <property type="match status" value="1"/>
</dbReference>
<evidence type="ECO:0000256" key="1">
    <source>
        <dbReference type="ARBA" id="ARBA00022603"/>
    </source>
</evidence>
<dbReference type="GO" id="GO:0003676">
    <property type="term" value="F:nucleic acid binding"/>
    <property type="evidence" value="ECO:0007669"/>
    <property type="project" value="InterPro"/>
</dbReference>
<comment type="caution">
    <text evidence="8">The sequence shown here is derived from an EMBL/GenBank/DDBJ whole genome shotgun (WGS) entry which is preliminary data.</text>
</comment>
<dbReference type="GO" id="GO:0032259">
    <property type="term" value="P:methylation"/>
    <property type="evidence" value="ECO:0007669"/>
    <property type="project" value="UniProtKB-KW"/>
</dbReference>
<evidence type="ECO:0000256" key="3">
    <source>
        <dbReference type="ARBA" id="ARBA00022691"/>
    </source>
</evidence>
<feature type="binding site" evidence="5">
    <location>
        <begin position="187"/>
        <end position="190"/>
    </location>
    <ligand>
        <name>substrate</name>
    </ligand>
</feature>
<comment type="caution">
    <text evidence="5">Lacks conserved residue(s) required for the propagation of feature annotation.</text>
</comment>
<dbReference type="InterPro" id="IPR050320">
    <property type="entry name" value="N5-glutamine_MTase"/>
</dbReference>